<dbReference type="InParanoid" id="A0A2H3DSV2"/>
<protein>
    <submittedName>
        <fullName evidence="2">Uncharacterized protein</fullName>
    </submittedName>
</protein>
<keyword evidence="3" id="KW-1185">Reference proteome</keyword>
<accession>A0A2H3DSV2</accession>
<dbReference type="OrthoDB" id="10675198at2759"/>
<evidence type="ECO:0000256" key="1">
    <source>
        <dbReference type="SAM" id="MobiDB-lite"/>
    </source>
</evidence>
<dbReference type="EMBL" id="KZ293648">
    <property type="protein sequence ID" value="PBK98309.1"/>
    <property type="molecule type" value="Genomic_DNA"/>
</dbReference>
<feature type="region of interest" description="Disordered" evidence="1">
    <location>
        <begin position="273"/>
        <end position="300"/>
    </location>
</feature>
<proteinExistence type="predicted"/>
<gene>
    <name evidence="2" type="ORF">ARMGADRAFT_1161747</name>
</gene>
<dbReference type="Proteomes" id="UP000217790">
    <property type="component" value="Unassembled WGS sequence"/>
</dbReference>
<evidence type="ECO:0000313" key="3">
    <source>
        <dbReference type="Proteomes" id="UP000217790"/>
    </source>
</evidence>
<sequence length="300" mass="32864">MPRNPHRLDAYANKSSSFKLQASSNFLARRFLHLTPQAQGPNNWPLLNLDDTQTWLDASICRGRHSRKRGTECGMLQSCRETGGLTVSLIHAAETFTTGFVVLLNTPPRSDVPRYQTQLPKQTATRRTTTWRQQERDTSTSLCTTSVSGFDYHHSCLSISPLHLFTRGSRTLPSPNHRSLRPSKLSAQSTLTGEVLTNSKVECGRLAAGSDRASYLPSLNSHKATPHTQVQRGSSTLVIATVIFVGGDDVHDTPAWHFSSSHPSQAIVLSLAANNDDDGDSPHPTCRPSPSVMPSLLSDN</sequence>
<dbReference type="AlphaFoldDB" id="A0A2H3DSV2"/>
<name>A0A2H3DSV2_ARMGA</name>
<organism evidence="2 3">
    <name type="scientific">Armillaria gallica</name>
    <name type="common">Bulbous honey fungus</name>
    <name type="synonym">Armillaria bulbosa</name>
    <dbReference type="NCBI Taxonomy" id="47427"/>
    <lineage>
        <taxon>Eukaryota</taxon>
        <taxon>Fungi</taxon>
        <taxon>Dikarya</taxon>
        <taxon>Basidiomycota</taxon>
        <taxon>Agaricomycotina</taxon>
        <taxon>Agaricomycetes</taxon>
        <taxon>Agaricomycetidae</taxon>
        <taxon>Agaricales</taxon>
        <taxon>Marasmiineae</taxon>
        <taxon>Physalacriaceae</taxon>
        <taxon>Armillaria</taxon>
    </lineage>
</organism>
<reference evidence="3" key="1">
    <citation type="journal article" date="2017" name="Nat. Ecol. Evol.">
        <title>Genome expansion and lineage-specific genetic innovations in the forest pathogenic fungi Armillaria.</title>
        <authorList>
            <person name="Sipos G."/>
            <person name="Prasanna A.N."/>
            <person name="Walter M.C."/>
            <person name="O'Connor E."/>
            <person name="Balint B."/>
            <person name="Krizsan K."/>
            <person name="Kiss B."/>
            <person name="Hess J."/>
            <person name="Varga T."/>
            <person name="Slot J."/>
            <person name="Riley R."/>
            <person name="Boka B."/>
            <person name="Rigling D."/>
            <person name="Barry K."/>
            <person name="Lee J."/>
            <person name="Mihaltcheva S."/>
            <person name="LaButti K."/>
            <person name="Lipzen A."/>
            <person name="Waldron R."/>
            <person name="Moloney N.M."/>
            <person name="Sperisen C."/>
            <person name="Kredics L."/>
            <person name="Vagvoelgyi C."/>
            <person name="Patrignani A."/>
            <person name="Fitzpatrick D."/>
            <person name="Nagy I."/>
            <person name="Doyle S."/>
            <person name="Anderson J.B."/>
            <person name="Grigoriev I.V."/>
            <person name="Gueldener U."/>
            <person name="Muensterkoetter M."/>
            <person name="Nagy L.G."/>
        </authorList>
    </citation>
    <scope>NUCLEOTIDE SEQUENCE [LARGE SCALE GENOMIC DNA]</scope>
    <source>
        <strain evidence="3">Ar21-2</strain>
    </source>
</reference>
<evidence type="ECO:0000313" key="2">
    <source>
        <dbReference type="EMBL" id="PBK98309.1"/>
    </source>
</evidence>